<evidence type="ECO:0000256" key="14">
    <source>
        <dbReference type="HAMAP-Rule" id="MF_00393"/>
    </source>
</evidence>
<keyword evidence="14" id="KW-0444">Lipid biosynthesis</keyword>
<comment type="pathway">
    <text evidence="2 14">Phospholipid metabolism; CDP-diacylglycerol biosynthesis; CDP-diacylglycerol from sn-glycerol 3-phosphate: step 1/3.</text>
</comment>
<comment type="caution">
    <text evidence="16">The sequence shown here is derived from an EMBL/GenBank/DDBJ whole genome shotgun (WGS) entry which is preliminary data.</text>
</comment>
<dbReference type="PANTHER" id="PTHR12563:SF17">
    <property type="entry name" value="DIHYDROXYACETONE PHOSPHATE ACYLTRANSFERASE"/>
    <property type="match status" value="1"/>
</dbReference>
<dbReference type="InterPro" id="IPR041728">
    <property type="entry name" value="GPAT/DHAPAT_LPLAT"/>
</dbReference>
<dbReference type="SMART" id="SM00563">
    <property type="entry name" value="PlsC"/>
    <property type="match status" value="1"/>
</dbReference>
<comment type="domain">
    <text evidence="14">The HXXXXD motif is essential for acyltransferase activity and may constitute the binding site for the phosphate moiety of the glycerol-3-phosphate.</text>
</comment>
<keyword evidence="17" id="KW-1185">Reference proteome</keyword>
<evidence type="ECO:0000256" key="9">
    <source>
        <dbReference type="ARBA" id="ARBA00023136"/>
    </source>
</evidence>
<dbReference type="InterPro" id="IPR022284">
    <property type="entry name" value="GPAT/DHAPAT"/>
</dbReference>
<organism evidence="16 17">
    <name type="scientific">Orbus sasakiae</name>
    <dbReference type="NCBI Taxonomy" id="1078475"/>
    <lineage>
        <taxon>Bacteria</taxon>
        <taxon>Pseudomonadati</taxon>
        <taxon>Pseudomonadota</taxon>
        <taxon>Gammaproteobacteria</taxon>
        <taxon>Orbales</taxon>
        <taxon>Orbaceae</taxon>
        <taxon>Orbus</taxon>
    </lineage>
</organism>
<keyword evidence="8 14" id="KW-0808">Transferase</keyword>
<dbReference type="EC" id="2.3.1.15" evidence="5 14"/>
<keyword evidence="14" id="KW-0443">Lipid metabolism</keyword>
<evidence type="ECO:0000256" key="13">
    <source>
        <dbReference type="ARBA" id="ARBA00048427"/>
    </source>
</evidence>
<evidence type="ECO:0000313" key="17">
    <source>
        <dbReference type="Proteomes" id="UP001500171"/>
    </source>
</evidence>
<gene>
    <name evidence="14 16" type="primary">plsB</name>
    <name evidence="16" type="ORF">GCM10023211_17620</name>
</gene>
<comment type="pathway">
    <text evidence="3">Lipid metabolism.</text>
</comment>
<sequence length="811" mass="92417">MSTWTMSWWTKACFSIIRIPVKFFVQSKSIPTDPIQELNIDKQKPILYVLPYNSKIDLMVVRSLCEKYQLPDPLQGVKTDNGLLPAFLYIDKGPGMFASNQQKKKSIEIIGEYIKAHKHDSELDVQMLPVSVMFSRAPDKEGKKKLSLQVLGGTRKFIKMIFSGRDCYTRFSNTVSFKNLAAQVNENDEQITTLALKLSRVARIHFSKQRTASVGPTLPVRQQMLRKLLNNPALTDAIQEEAKSKNISLEKARKNALSMLNEIAANFTYRALKMTDFVLTWAWSRLYQGLKVTNADPIRELAQNGHEIVYAPCHRSHMDYLLLSYVLYRQGLVPPHIAAGINLNFWPAGPIFRRLGAFFIRRSFKGNKLYTAVFREYLAELFMRGYSVEYFIEGGRSRTGRLLDPKTGMLMMTIQTLLRGDPRPISIVPVYIGYEHVLEVATYANELRGATKKKESLWQTIKAFFKLKKLGYGYVNFGQPIPLNQFLNHHIPEWREAIDPTGAARPNWLTPTTNLLAKNIMESINSSAAVNAMNLCCSILLASQQSALTKKRLIEHINHALVMLKNVPYSELITVPNNSAEELFEHAKAMGKFVITEDDAGEIVSLSPEQAILMTYYRNNIQHLIIIPAIMARIMVKHNRISADELIAQVLRLYPLIKSELFIRYDEEQLLTYVNKLIHSFAELNLINYTPERITLNYLKIASMQLLASGSKDTLQRYAIAFSLLQKDPAMSRASLEKESRLIAERLSVLHGINAPEFFDKGVFSTLVSTLREQGYLDDKDEGSLDKIKLMNETLKPLITSRVLQTIEEIY</sequence>
<dbReference type="CDD" id="cd07993">
    <property type="entry name" value="LPLAT_DHAPAT-like"/>
    <property type="match status" value="1"/>
</dbReference>
<evidence type="ECO:0000256" key="5">
    <source>
        <dbReference type="ARBA" id="ARBA00013113"/>
    </source>
</evidence>
<keyword evidence="10 14" id="KW-0594">Phospholipid biosynthesis</keyword>
<evidence type="ECO:0000256" key="12">
    <source>
        <dbReference type="ARBA" id="ARBA00023315"/>
    </source>
</evidence>
<keyword evidence="7 14" id="KW-1003">Cell membrane</keyword>
<protein>
    <recommendedName>
        <fullName evidence="6 14">Glycerol-3-phosphate acyltransferase</fullName>
        <shortName evidence="14">GPAT</shortName>
        <ecNumber evidence="5 14">2.3.1.15</ecNumber>
    </recommendedName>
</protein>
<reference evidence="17" key="1">
    <citation type="journal article" date="2019" name="Int. J. Syst. Evol. Microbiol.">
        <title>The Global Catalogue of Microorganisms (GCM) 10K type strain sequencing project: providing services to taxonomists for standard genome sequencing and annotation.</title>
        <authorList>
            <consortium name="The Broad Institute Genomics Platform"/>
            <consortium name="The Broad Institute Genome Sequencing Center for Infectious Disease"/>
            <person name="Wu L."/>
            <person name="Ma J."/>
        </authorList>
    </citation>
    <scope>NUCLEOTIDE SEQUENCE [LARGE SCALE GENOMIC DNA]</scope>
    <source>
        <strain evidence="17">JCM 18050</strain>
    </source>
</reference>
<comment type="subcellular location">
    <subcellularLocation>
        <location evidence="1 14">Cell membrane</location>
        <topology evidence="1 14">Peripheral membrane protein</topology>
        <orientation evidence="1 14">Cytoplasmic side</orientation>
    </subcellularLocation>
</comment>
<evidence type="ECO:0000256" key="6">
    <source>
        <dbReference type="ARBA" id="ARBA00013432"/>
    </source>
</evidence>
<dbReference type="Proteomes" id="UP001500171">
    <property type="component" value="Unassembled WGS sequence"/>
</dbReference>
<evidence type="ECO:0000259" key="15">
    <source>
        <dbReference type="SMART" id="SM00563"/>
    </source>
</evidence>
<proteinExistence type="inferred from homology"/>
<dbReference type="SUPFAM" id="SSF69593">
    <property type="entry name" value="Glycerol-3-phosphate (1)-acyltransferase"/>
    <property type="match status" value="1"/>
</dbReference>
<dbReference type="InterPro" id="IPR045520">
    <property type="entry name" value="GPAT/DHAPAT_C"/>
</dbReference>
<feature type="short sequence motif" description="HXXXXD motif" evidence="14">
    <location>
        <begin position="313"/>
        <end position="318"/>
    </location>
</feature>
<dbReference type="NCBIfam" id="TIGR03703">
    <property type="entry name" value="plsB"/>
    <property type="match status" value="1"/>
</dbReference>
<name>A0ABP9N841_9GAMM</name>
<accession>A0ABP9N841</accession>
<dbReference type="Pfam" id="PF19277">
    <property type="entry name" value="GPAT_C"/>
    <property type="match status" value="1"/>
</dbReference>
<keyword evidence="9 14" id="KW-0472">Membrane</keyword>
<dbReference type="InterPro" id="IPR002123">
    <property type="entry name" value="Plipid/glycerol_acylTrfase"/>
</dbReference>
<dbReference type="PIRSF" id="PIRSF000437">
    <property type="entry name" value="GPAT_DHAPAT"/>
    <property type="match status" value="1"/>
</dbReference>
<dbReference type="InterPro" id="IPR028354">
    <property type="entry name" value="GPAT_PlsB"/>
</dbReference>
<evidence type="ECO:0000256" key="10">
    <source>
        <dbReference type="ARBA" id="ARBA00023209"/>
    </source>
</evidence>
<dbReference type="PANTHER" id="PTHR12563">
    <property type="entry name" value="GLYCEROL-3-PHOSPHATE ACYLTRANSFERASE"/>
    <property type="match status" value="1"/>
</dbReference>
<keyword evidence="12 14" id="KW-0012">Acyltransferase</keyword>
<dbReference type="EMBL" id="BAABHY010000003">
    <property type="protein sequence ID" value="GAA5111719.1"/>
    <property type="molecule type" value="Genomic_DNA"/>
</dbReference>
<evidence type="ECO:0000256" key="3">
    <source>
        <dbReference type="ARBA" id="ARBA00005189"/>
    </source>
</evidence>
<dbReference type="Pfam" id="PF01553">
    <property type="entry name" value="Acyltransferase"/>
    <property type="match status" value="1"/>
</dbReference>
<keyword evidence="11 14" id="KW-1208">Phospholipid metabolism</keyword>
<evidence type="ECO:0000256" key="1">
    <source>
        <dbReference type="ARBA" id="ARBA00004413"/>
    </source>
</evidence>
<evidence type="ECO:0000256" key="2">
    <source>
        <dbReference type="ARBA" id="ARBA00004765"/>
    </source>
</evidence>
<comment type="similarity">
    <text evidence="4 14">Belongs to the GPAT/DAPAT family.</text>
</comment>
<dbReference type="RefSeq" id="WP_345491253.1">
    <property type="nucleotide sequence ID" value="NZ_BAABHY010000003.1"/>
</dbReference>
<evidence type="ECO:0000256" key="11">
    <source>
        <dbReference type="ARBA" id="ARBA00023264"/>
    </source>
</evidence>
<comment type="catalytic activity">
    <reaction evidence="13 14">
        <text>sn-glycerol 3-phosphate + an acyl-CoA = a 1-acyl-sn-glycero-3-phosphate + CoA</text>
        <dbReference type="Rhea" id="RHEA:15325"/>
        <dbReference type="ChEBI" id="CHEBI:57287"/>
        <dbReference type="ChEBI" id="CHEBI:57597"/>
        <dbReference type="ChEBI" id="CHEBI:57970"/>
        <dbReference type="ChEBI" id="CHEBI:58342"/>
        <dbReference type="EC" id="2.3.1.15"/>
    </reaction>
</comment>
<evidence type="ECO:0000256" key="8">
    <source>
        <dbReference type="ARBA" id="ARBA00022679"/>
    </source>
</evidence>
<dbReference type="PIRSF" id="PIRSF500064">
    <property type="entry name" value="GPAT"/>
    <property type="match status" value="1"/>
</dbReference>
<feature type="domain" description="Phospholipid/glycerol acyltransferase" evidence="15">
    <location>
        <begin position="308"/>
        <end position="435"/>
    </location>
</feature>
<dbReference type="NCBIfam" id="NF003441">
    <property type="entry name" value="PRK04974.1"/>
    <property type="match status" value="1"/>
</dbReference>
<evidence type="ECO:0000256" key="4">
    <source>
        <dbReference type="ARBA" id="ARBA00007937"/>
    </source>
</evidence>
<evidence type="ECO:0000313" key="16">
    <source>
        <dbReference type="EMBL" id="GAA5111719.1"/>
    </source>
</evidence>
<evidence type="ECO:0000256" key="7">
    <source>
        <dbReference type="ARBA" id="ARBA00022475"/>
    </source>
</evidence>
<dbReference type="HAMAP" id="MF_00393">
    <property type="entry name" value="Glyc3P_acyltrans"/>
    <property type="match status" value="1"/>
</dbReference>